<feature type="signal peptide" evidence="1">
    <location>
        <begin position="1"/>
        <end position="21"/>
    </location>
</feature>
<name>A0A1H6FFW4_9GAMM</name>
<dbReference type="Pfam" id="PF13598">
    <property type="entry name" value="DUF4139"/>
    <property type="match status" value="1"/>
</dbReference>
<evidence type="ECO:0000256" key="1">
    <source>
        <dbReference type="SAM" id="SignalP"/>
    </source>
</evidence>
<evidence type="ECO:0000313" key="3">
    <source>
        <dbReference type="EMBL" id="SEH08927.1"/>
    </source>
</evidence>
<dbReference type="PANTHER" id="PTHR38075">
    <property type="entry name" value="DUF4139 DOMAIN-CONTAINING PROTEIN"/>
    <property type="match status" value="1"/>
</dbReference>
<dbReference type="InterPro" id="IPR037291">
    <property type="entry name" value="DUF4139"/>
</dbReference>
<dbReference type="RefSeq" id="WP_103922431.1">
    <property type="nucleotide sequence ID" value="NZ_FMSV02000557.1"/>
</dbReference>
<evidence type="ECO:0000313" key="4">
    <source>
        <dbReference type="Proteomes" id="UP000236724"/>
    </source>
</evidence>
<dbReference type="PANTHER" id="PTHR38075:SF1">
    <property type="entry name" value="DUF4139 DOMAIN-CONTAINING PROTEIN"/>
    <property type="match status" value="1"/>
</dbReference>
<proteinExistence type="predicted"/>
<keyword evidence="1" id="KW-0732">Signal</keyword>
<evidence type="ECO:0000259" key="2">
    <source>
        <dbReference type="Pfam" id="PF13598"/>
    </source>
</evidence>
<accession>A0A1H6FFW4</accession>
<feature type="domain" description="DUF4139" evidence="2">
    <location>
        <begin position="117"/>
        <end position="356"/>
    </location>
</feature>
<reference evidence="3 4" key="1">
    <citation type="submission" date="2016-10" db="EMBL/GenBank/DDBJ databases">
        <authorList>
            <person name="de Groot N.N."/>
        </authorList>
    </citation>
    <scope>NUCLEOTIDE SEQUENCE [LARGE SCALE GENOMIC DNA]</scope>
    <source>
        <strain evidence="3">MBHS1</strain>
    </source>
</reference>
<feature type="chain" id="PRO_5014977499" description="DUF4139 domain-containing protein" evidence="1">
    <location>
        <begin position="22"/>
        <end position="473"/>
    </location>
</feature>
<dbReference type="AlphaFoldDB" id="A0A1H6FFW4"/>
<organism evidence="3 4">
    <name type="scientific">Candidatus Venteria ishoeyi</name>
    <dbReference type="NCBI Taxonomy" id="1899563"/>
    <lineage>
        <taxon>Bacteria</taxon>
        <taxon>Pseudomonadati</taxon>
        <taxon>Pseudomonadota</taxon>
        <taxon>Gammaproteobacteria</taxon>
        <taxon>Thiotrichales</taxon>
        <taxon>Thiotrichaceae</taxon>
        <taxon>Venteria</taxon>
    </lineage>
</organism>
<dbReference type="EMBL" id="FMSV02000557">
    <property type="protein sequence ID" value="SEH08927.1"/>
    <property type="molecule type" value="Genomic_DNA"/>
</dbReference>
<gene>
    <name evidence="3" type="ORF">MBHS_04820</name>
</gene>
<dbReference type="OrthoDB" id="9808067at2"/>
<keyword evidence="4" id="KW-1185">Reference proteome</keyword>
<sequence length="473" mass="54649">MNIFKSCLFISLLFSSLSVFAKNIDLSTVPPRQQVQLTIYNAEDLTLVREKRTLSFKKGKNPLQFSWSNTLIDPSSVELRFLNHGAELEILDIRFPHDKPQMLYWQIHSEYQGAVELEISYFTSGISWQADYLAIANPEETTLNLESFVRIRNHSGEDYENAQVRLVVGTINLVESISSLTSRQTQIKASGRYQKKAQNKRRMKHAIRALKTEATMEMADMAVPAAMAAPKEVAKESLSEYFLYTIEGTETIADGWSKRLRSFKADAVPMQVEYRYRPREYGNQLVRLYLMKNDSASELGKTPLPEGQVQVFREKTQQGLNWLTAQHLKYVPIGDKIELNLGVDPEVQFELRKLKVWRDAFLMKLRGPNVYRKLDSGKLQFDSRSTVAGWDSHTRYSQQVINYTQRPIQLEVRRQYEGDVLFRSDLKPTLHDFRTVQYQAHIPVGQKQELTYEVVLRQGKNAHKNNVTLETLK</sequence>
<dbReference type="Proteomes" id="UP000236724">
    <property type="component" value="Unassembled WGS sequence"/>
</dbReference>
<protein>
    <recommendedName>
        <fullName evidence="2">DUF4139 domain-containing protein</fullName>
    </recommendedName>
</protein>